<feature type="transmembrane region" description="Helical" evidence="1">
    <location>
        <begin position="456"/>
        <end position="477"/>
    </location>
</feature>
<keyword evidence="1" id="KW-0812">Transmembrane</keyword>
<feature type="transmembrane region" description="Helical" evidence="1">
    <location>
        <begin position="208"/>
        <end position="226"/>
    </location>
</feature>
<gene>
    <name evidence="2" type="ORF">H1P_380031</name>
</gene>
<feature type="transmembrane region" description="Helical" evidence="1">
    <location>
        <begin position="41"/>
        <end position="58"/>
    </location>
</feature>
<feature type="transmembrane region" description="Helical" evidence="1">
    <location>
        <begin position="79"/>
        <end position="99"/>
    </location>
</feature>
<dbReference type="Proteomes" id="UP000320055">
    <property type="component" value="Unassembled WGS sequence"/>
</dbReference>
<name>A0A563VWS9_9CYAN</name>
<feature type="transmembrane region" description="Helical" evidence="1">
    <location>
        <begin position="403"/>
        <end position="423"/>
    </location>
</feature>
<evidence type="ECO:0000313" key="2">
    <source>
        <dbReference type="EMBL" id="VEP15880.1"/>
    </source>
</evidence>
<evidence type="ECO:0008006" key="4">
    <source>
        <dbReference type="Google" id="ProtNLM"/>
    </source>
</evidence>
<evidence type="ECO:0000313" key="3">
    <source>
        <dbReference type="Proteomes" id="UP000320055"/>
    </source>
</evidence>
<dbReference type="AlphaFoldDB" id="A0A563VWS9"/>
<feature type="transmembrane region" description="Helical" evidence="1">
    <location>
        <begin position="282"/>
        <end position="302"/>
    </location>
</feature>
<keyword evidence="3" id="KW-1185">Reference proteome</keyword>
<feature type="transmembrane region" description="Helical" evidence="1">
    <location>
        <begin position="12"/>
        <end position="35"/>
    </location>
</feature>
<feature type="transmembrane region" description="Helical" evidence="1">
    <location>
        <begin position="233"/>
        <end position="262"/>
    </location>
</feature>
<organism evidence="2 3">
    <name type="scientific">Hyella patelloides LEGE 07179</name>
    <dbReference type="NCBI Taxonomy" id="945734"/>
    <lineage>
        <taxon>Bacteria</taxon>
        <taxon>Bacillati</taxon>
        <taxon>Cyanobacteriota</taxon>
        <taxon>Cyanophyceae</taxon>
        <taxon>Pleurocapsales</taxon>
        <taxon>Hyellaceae</taxon>
        <taxon>Hyella</taxon>
    </lineage>
</organism>
<keyword evidence="1" id="KW-0472">Membrane</keyword>
<protein>
    <recommendedName>
        <fullName evidence="4">Glycosyltransferase RgtA/B/C/D-like domain-containing protein</fullName>
    </recommendedName>
</protein>
<feature type="transmembrane region" description="Helical" evidence="1">
    <location>
        <begin position="154"/>
        <end position="174"/>
    </location>
</feature>
<keyword evidence="1" id="KW-1133">Transmembrane helix</keyword>
<feature type="transmembrane region" description="Helical" evidence="1">
    <location>
        <begin position="429"/>
        <end position="449"/>
    </location>
</feature>
<proteinExistence type="predicted"/>
<dbReference type="EMBL" id="CAACVJ010000312">
    <property type="protein sequence ID" value="VEP15880.1"/>
    <property type="molecule type" value="Genomic_DNA"/>
</dbReference>
<accession>A0A563VWS9</accession>
<reference evidence="2 3" key="1">
    <citation type="submission" date="2019-01" db="EMBL/GenBank/DDBJ databases">
        <authorList>
            <person name="Brito A."/>
        </authorList>
    </citation>
    <scope>NUCLEOTIDE SEQUENCE [LARGE SCALE GENOMIC DNA]</scope>
    <source>
        <strain evidence="2">1</strain>
    </source>
</reference>
<sequence>MVFAYNPQRAIAESLSLGIFLSFVLISLIFQTAFLLEIPNLAILLEAILVLLTVKYLLDHRLVLIKAVKSIGKFIKAHKIIAGIVIVCWVYLFFLVAIIPPSNWDSMTYNLSRVFLFQQEKSLFLENVTNIRQGMLVMGADILNHGFLRLNQDYGVGIFSWLAYISVCLGTYGLSRNFASKKVSIATALIITSLTEFCFQATSTKNDIFTAASAIFCFIVADRLLAQPNVKNVALLLLGLAYGFSAKTTFVAFMGPFGLGFLALALWKIGWKKLYQIIAHNWLYFLILTAPILIISQSWLFMHNTVTAQDPTGGATIRIVRQSNNMIYDVIGGVGNLVRYFFQSIHLFPLDYIARGRLNFDLAEYFTNIYNQIFQPIFRAHGMGYVGSKPYMFQLKSLPHEDFSWYGPFAVTIILPAIFWSLIRGNYWLKVQSLSLLGFMFIVSFKLVWTPWTNRYVVLFFAASGACVAFMLQQIPSKYQSKILNGIIAISLFLLISASVLNVSKPLGGLSITEFFKPNIWSRTELGGDRLYYARKRYKDDRVEKFRDLVTPGSKVALLANEKTWIYHFYLVNPQVAIVPTSLTEFKNNSQVYDYLLCLNTECNLNDIGTTHKLLWKSSTESARQGKLIKLKT</sequence>
<feature type="transmembrane region" description="Helical" evidence="1">
    <location>
        <begin position="483"/>
        <end position="503"/>
    </location>
</feature>
<evidence type="ECO:0000256" key="1">
    <source>
        <dbReference type="SAM" id="Phobius"/>
    </source>
</evidence>